<dbReference type="RefSeq" id="WP_010074035.1">
    <property type="nucleotide sequence ID" value="NC_014393.1"/>
</dbReference>
<evidence type="ECO:0000313" key="3">
    <source>
        <dbReference type="Proteomes" id="UP000002730"/>
    </source>
</evidence>
<sequence length="305" mass="35323">MGLFGGFCGWVKGKAVNAVHKVKKSFYTAKEKVTNTWNGFTGKDKFQEAEKLYENITKRYNERRNRFDDDVDTITNQIEERVKKINNYKSKIKTELFVEMATNLEKIKDIKISKDFSIEEYKAEATKFDSVKTKSQVYKIDFNKHKFKTTAQAICTLGFYTRKKAKETLDAVKEEEKKIDTEVAKMNAEIAKLAAIEASLKNVEFYFESLINVYEQLLVRLDNSVHSLYLRCIQFAHKLVHSEMSLRRLPVIQQKEVEAIITSSKILKAMTDAQILSLEETSSVNVYQKNMKEQHDQIISTYNAA</sequence>
<dbReference type="Proteomes" id="UP000002730">
    <property type="component" value="Chromosome"/>
</dbReference>
<dbReference type="HOGENOM" id="CLU_896864_0_0_9"/>
<gene>
    <name evidence="2" type="ordered locus">Clocel_4024</name>
</gene>
<dbReference type="STRING" id="573061.Clocel_4024"/>
<dbReference type="KEGG" id="ccb:Clocel_4024"/>
<organism evidence="2 3">
    <name type="scientific">Clostridium cellulovorans (strain ATCC 35296 / DSM 3052 / OCM 3 / 743B)</name>
    <dbReference type="NCBI Taxonomy" id="573061"/>
    <lineage>
        <taxon>Bacteria</taxon>
        <taxon>Bacillati</taxon>
        <taxon>Bacillota</taxon>
        <taxon>Clostridia</taxon>
        <taxon>Eubacteriales</taxon>
        <taxon>Clostridiaceae</taxon>
        <taxon>Clostridium</taxon>
    </lineage>
</organism>
<keyword evidence="3" id="KW-1185">Reference proteome</keyword>
<evidence type="ECO:0000256" key="1">
    <source>
        <dbReference type="SAM" id="Coils"/>
    </source>
</evidence>
<protein>
    <submittedName>
        <fullName evidence="2">DNA repair ATPase</fullName>
    </submittedName>
</protein>
<feature type="coiled-coil region" evidence="1">
    <location>
        <begin position="162"/>
        <end position="189"/>
    </location>
</feature>
<accession>D9SLQ0</accession>
<dbReference type="eggNOG" id="ENOG5032VYI">
    <property type="taxonomic scope" value="Bacteria"/>
</dbReference>
<dbReference type="EMBL" id="CP002160">
    <property type="protein sequence ID" value="ADL53687.1"/>
    <property type="molecule type" value="Genomic_DNA"/>
</dbReference>
<proteinExistence type="predicted"/>
<name>D9SLQ0_CLOC7</name>
<reference evidence="2 3" key="1">
    <citation type="submission" date="2010-08" db="EMBL/GenBank/DDBJ databases">
        <title>Complete sequence of Clostridium cellulovorans 743B.</title>
        <authorList>
            <consortium name="US DOE Joint Genome Institute"/>
            <person name="Lucas S."/>
            <person name="Copeland A."/>
            <person name="Lapidus A."/>
            <person name="Cheng J.-F."/>
            <person name="Bruce D."/>
            <person name="Goodwin L."/>
            <person name="Pitluck S."/>
            <person name="Chertkov O."/>
            <person name="Detter J.C."/>
            <person name="Han C."/>
            <person name="Tapia R."/>
            <person name="Land M."/>
            <person name="Hauser L."/>
            <person name="Chang Y.-J."/>
            <person name="Jeffries C."/>
            <person name="Kyrpides N."/>
            <person name="Ivanova N."/>
            <person name="Mikhailova N."/>
            <person name="Hemme C.L."/>
            <person name="Woyke T."/>
        </authorList>
    </citation>
    <scope>NUCLEOTIDE SEQUENCE [LARGE SCALE GENOMIC DNA]</scope>
    <source>
        <strain evidence="3">ATCC 35296 / DSM 3052 / OCM 3 / 743B</strain>
    </source>
</reference>
<dbReference type="OrthoDB" id="5870696at2"/>
<evidence type="ECO:0000313" key="2">
    <source>
        <dbReference type="EMBL" id="ADL53687.1"/>
    </source>
</evidence>
<dbReference type="AlphaFoldDB" id="D9SLQ0"/>
<keyword evidence="1" id="KW-0175">Coiled coil</keyword>